<name>A0A858NMT0_9VIRU</name>
<evidence type="ECO:0000256" key="1">
    <source>
        <dbReference type="SAM" id="MobiDB-lite"/>
    </source>
</evidence>
<protein>
    <submittedName>
        <fullName evidence="2">Capsid protein</fullName>
    </submittedName>
</protein>
<accession>A0A858NMT0</accession>
<organism evidence="2">
    <name type="scientific">Genomoviridae sp</name>
    <dbReference type="NCBI Taxonomy" id="2202565"/>
    <lineage>
        <taxon>Viruses</taxon>
        <taxon>Monodnaviria</taxon>
        <taxon>Shotokuvirae</taxon>
        <taxon>Cressdnaviricota</taxon>
        <taxon>Repensiviricetes</taxon>
        <taxon>Geplafuvirales</taxon>
        <taxon>Genomoviridae</taxon>
    </lineage>
</organism>
<sequence length="308" mass="34893">MRSRYAKRGGSRRTKRTYLRRTSKGRTRSTIRRTYRSKRMSRRPSKKMILNLTAKKKRDTMAPNVNYPPATDGIRALTIQASPTATFIIWSPTQRQLREIFPTDKGSVPSGREETSCYIVGLKEKLSIATSSGVPWKWRRIVFTHKGELPLGEQFEGPRTYSTITDAIGRDTYYRTMSPLPTTSVVPLVEYIFRGDGTTTLGLADWTDVMTAPMDTTRIKVMNDGVTHIRSGNDSGVLKTYNRWHPVRKNLVYGDEEIGNQVLSSAYSTQGRPGIGDIYVLDIFTSLSDTTSDTLSITTTATQYWHER</sequence>
<reference evidence="2" key="1">
    <citation type="submission" date="2020-04" db="EMBL/GenBank/DDBJ databases">
        <title>Genomes of microviruses in a sewage oxidation pond.</title>
        <authorList>
            <person name="Schreck J."/>
            <person name="Kraberger S."/>
            <person name="Scotch M."/>
            <person name="Halden R.U."/>
            <person name="Varsani A."/>
        </authorList>
    </citation>
    <scope>NUCLEOTIDE SEQUENCE</scope>
    <source>
        <strain evidence="2">6402_184</strain>
    </source>
</reference>
<evidence type="ECO:0000313" key="2">
    <source>
        <dbReference type="EMBL" id="QJB18727.1"/>
    </source>
</evidence>
<feature type="region of interest" description="Disordered" evidence="1">
    <location>
        <begin position="1"/>
        <end position="28"/>
    </location>
</feature>
<dbReference type="EMBL" id="MT309907">
    <property type="protein sequence ID" value="QJB18727.1"/>
    <property type="molecule type" value="Genomic_DNA"/>
</dbReference>
<proteinExistence type="predicted"/>